<evidence type="ECO:0000256" key="3">
    <source>
        <dbReference type="ARBA" id="ARBA00023274"/>
    </source>
</evidence>
<dbReference type="PRINTS" id="PR00064">
    <property type="entry name" value="RIBOSOMALL35"/>
</dbReference>
<dbReference type="OrthoDB" id="162638at2759"/>
<dbReference type="PROSITE" id="PS00936">
    <property type="entry name" value="RIBOSOMAL_L35"/>
    <property type="match status" value="1"/>
</dbReference>
<comment type="similarity">
    <text evidence="1 4">Belongs to the bacterial ribosomal protein bL35 family.</text>
</comment>
<keyword evidence="2 4" id="KW-0689">Ribosomal protein</keyword>
<dbReference type="RefSeq" id="XP_009689186.1">
    <property type="nucleotide sequence ID" value="XM_009690891.1"/>
</dbReference>
<dbReference type="GO" id="GO:0005840">
    <property type="term" value="C:ribosome"/>
    <property type="evidence" value="ECO:0007669"/>
    <property type="project" value="UniProtKB-KW"/>
</dbReference>
<protein>
    <recommendedName>
        <fullName evidence="4">50S ribosomal protein L35</fullName>
    </recommendedName>
</protein>
<dbReference type="Proteomes" id="UP000003786">
    <property type="component" value="Chromosome 1"/>
</dbReference>
<keyword evidence="6" id="KW-1185">Reference proteome</keyword>
<dbReference type="InterPro" id="IPR018265">
    <property type="entry name" value="Ribosomal_bL35_CS"/>
</dbReference>
<evidence type="ECO:0000313" key="6">
    <source>
        <dbReference type="Proteomes" id="UP000003786"/>
    </source>
</evidence>
<dbReference type="SUPFAM" id="SSF143034">
    <property type="entry name" value="L35p-like"/>
    <property type="match status" value="1"/>
</dbReference>
<dbReference type="Pfam" id="PF01632">
    <property type="entry name" value="Ribosomal_L35p"/>
    <property type="match status" value="1"/>
</dbReference>
<dbReference type="eggNOG" id="ENOG502SY67">
    <property type="taxonomic scope" value="Eukaryota"/>
</dbReference>
<dbReference type="KEGG" id="tot:TOT_010001248"/>
<dbReference type="EMBL" id="AP011946">
    <property type="protein sequence ID" value="BAM38885.1"/>
    <property type="molecule type" value="Genomic_DNA"/>
</dbReference>
<dbReference type="AlphaFoldDB" id="J4D5D6"/>
<reference evidence="5 6" key="1">
    <citation type="journal article" date="2012" name="MBio">
        <title>Comparative genome analysis of three eukaryotic parasites with differing abilities to transform leukocytes reveals key mediators of Theileria-induced leukocyte transformation.</title>
        <authorList>
            <person name="Hayashida K."/>
            <person name="Hara Y."/>
            <person name="Abe T."/>
            <person name="Yamasaki C."/>
            <person name="Toyoda A."/>
            <person name="Kosuge T."/>
            <person name="Suzuki Y."/>
            <person name="Sato Y."/>
            <person name="Kawashima S."/>
            <person name="Katayama T."/>
            <person name="Wakaguri H."/>
            <person name="Inoue N."/>
            <person name="Homma K."/>
            <person name="Tada-Umezaki M."/>
            <person name="Yagi Y."/>
            <person name="Fujii Y."/>
            <person name="Habara T."/>
            <person name="Kanehisa M."/>
            <person name="Watanabe H."/>
            <person name="Ito K."/>
            <person name="Gojobori T."/>
            <person name="Sugawara H."/>
            <person name="Imanishi T."/>
            <person name="Weir W."/>
            <person name="Gardner M."/>
            <person name="Pain A."/>
            <person name="Shiels B."/>
            <person name="Hattori M."/>
            <person name="Nene V."/>
            <person name="Sugimoto C."/>
        </authorList>
    </citation>
    <scope>NUCLEOTIDE SEQUENCE [LARGE SCALE GENOMIC DNA]</scope>
    <source>
        <strain evidence="5 6">Shintoku</strain>
    </source>
</reference>
<dbReference type="GO" id="GO:0003735">
    <property type="term" value="F:structural constituent of ribosome"/>
    <property type="evidence" value="ECO:0007669"/>
    <property type="project" value="InterPro"/>
</dbReference>
<evidence type="ECO:0000256" key="1">
    <source>
        <dbReference type="ARBA" id="ARBA00006598"/>
    </source>
</evidence>
<dbReference type="GeneID" id="20714047"/>
<evidence type="ECO:0000256" key="4">
    <source>
        <dbReference type="RuleBase" id="RU000568"/>
    </source>
</evidence>
<dbReference type="GO" id="GO:1990904">
    <property type="term" value="C:ribonucleoprotein complex"/>
    <property type="evidence" value="ECO:0007669"/>
    <property type="project" value="UniProtKB-KW"/>
</dbReference>
<proteinExistence type="inferred from homology"/>
<dbReference type="STRING" id="869250.J4D5D6"/>
<sequence>MFIPYLCFYCNCTVSRPLVNNHCRSYRFLFLSHNFLNPVPLFRNSTCLFERRKYHFKIRAGGQFRIKPKTNHSVSKRFKITATGKLMYRRATTQHKQRHKSRGAKARLHRNGILTSLRMIRKIKSVLHNR</sequence>
<evidence type="ECO:0000256" key="2">
    <source>
        <dbReference type="ARBA" id="ARBA00022980"/>
    </source>
</evidence>
<accession>J4D5D6</accession>
<dbReference type="InterPro" id="IPR037229">
    <property type="entry name" value="Ribosomal_bL35_sf"/>
</dbReference>
<dbReference type="VEuPathDB" id="PiroplasmaDB:TOT_010001248"/>
<keyword evidence="3 4" id="KW-0687">Ribonucleoprotein</keyword>
<organism evidence="5 6">
    <name type="scientific">Theileria orientalis strain Shintoku</name>
    <dbReference type="NCBI Taxonomy" id="869250"/>
    <lineage>
        <taxon>Eukaryota</taxon>
        <taxon>Sar</taxon>
        <taxon>Alveolata</taxon>
        <taxon>Apicomplexa</taxon>
        <taxon>Aconoidasida</taxon>
        <taxon>Piroplasmida</taxon>
        <taxon>Theileriidae</taxon>
        <taxon>Theileria</taxon>
    </lineage>
</organism>
<name>J4D5D6_THEOR</name>
<evidence type="ECO:0000313" key="5">
    <source>
        <dbReference type="EMBL" id="BAM38885.1"/>
    </source>
</evidence>
<dbReference type="GO" id="GO:0006412">
    <property type="term" value="P:translation"/>
    <property type="evidence" value="ECO:0007669"/>
    <property type="project" value="InterPro"/>
</dbReference>
<dbReference type="Gene3D" id="4.10.410.60">
    <property type="match status" value="1"/>
</dbReference>
<dbReference type="InterPro" id="IPR021137">
    <property type="entry name" value="Ribosomal_bL35-like"/>
</dbReference>
<gene>
    <name evidence="5" type="ORF">TOT_010001248</name>
</gene>
<dbReference type="InterPro" id="IPR001706">
    <property type="entry name" value="Ribosomal_bL35"/>
</dbReference>